<evidence type="ECO:0000256" key="1">
    <source>
        <dbReference type="ARBA" id="ARBA00022729"/>
    </source>
</evidence>
<dbReference type="InterPro" id="IPR004843">
    <property type="entry name" value="Calcineurin-like_PHP"/>
</dbReference>
<dbReference type="SUPFAM" id="SSF55816">
    <property type="entry name" value="5'-nucleotidase (syn. UDP-sugar hydrolase), C-terminal domain"/>
    <property type="match status" value="1"/>
</dbReference>
<dbReference type="GO" id="GO:0000166">
    <property type="term" value="F:nucleotide binding"/>
    <property type="evidence" value="ECO:0007669"/>
    <property type="project" value="UniProtKB-KW"/>
</dbReference>
<dbReference type="PANTHER" id="PTHR11575">
    <property type="entry name" value="5'-NUCLEOTIDASE-RELATED"/>
    <property type="match status" value="1"/>
</dbReference>
<comment type="similarity">
    <text evidence="2">Belongs to the 5'-nucleotidase family.</text>
</comment>
<gene>
    <name evidence="5" type="ORF">DFR59_1319</name>
</gene>
<dbReference type="Pfam" id="PF00149">
    <property type="entry name" value="Metallophos"/>
    <property type="match status" value="1"/>
</dbReference>
<dbReference type="Gene3D" id="3.60.21.10">
    <property type="match status" value="1"/>
</dbReference>
<dbReference type="Pfam" id="PF02872">
    <property type="entry name" value="5_nucleotid_C"/>
    <property type="match status" value="1"/>
</dbReference>
<evidence type="ECO:0000313" key="6">
    <source>
        <dbReference type="Proteomes" id="UP000255326"/>
    </source>
</evidence>
<dbReference type="PRINTS" id="PR01607">
    <property type="entry name" value="APYRASEFAMLY"/>
</dbReference>
<dbReference type="InterPro" id="IPR029052">
    <property type="entry name" value="Metallo-depent_PP-like"/>
</dbReference>
<evidence type="ECO:0000259" key="4">
    <source>
        <dbReference type="Pfam" id="PF02872"/>
    </source>
</evidence>
<feature type="domain" description="Calcineurin-like phosphoesterase" evidence="3">
    <location>
        <begin position="6"/>
        <end position="208"/>
    </location>
</feature>
<keyword evidence="1" id="KW-0732">Signal</keyword>
<dbReference type="GO" id="GO:0016787">
    <property type="term" value="F:hydrolase activity"/>
    <property type="evidence" value="ECO:0007669"/>
    <property type="project" value="UniProtKB-KW"/>
</dbReference>
<comment type="caution">
    <text evidence="5">The sequence shown here is derived from an EMBL/GenBank/DDBJ whole genome shotgun (WGS) entry which is preliminary data.</text>
</comment>
<dbReference type="RefSeq" id="WP_158538450.1">
    <property type="nucleotide sequence ID" value="NZ_QQAY01000031.1"/>
</dbReference>
<keyword evidence="2" id="KW-0378">Hydrolase</keyword>
<evidence type="ECO:0000256" key="2">
    <source>
        <dbReference type="RuleBase" id="RU362119"/>
    </source>
</evidence>
<sequence length="472" mass="52161">MKKWLTIIHTNDLHAEYDQAVRQTAYIKRRVAELEARGESYLLVDGGDHLDMSINECLVTRGKLHLNMLKETGYHAMSVGNNELLRSTPDLIREHSLETPVPWLMLNLVEGDGTPIGGMRETLMMTLENGMKIGLFGATDQFGDLYENKHGFRNLDTIQAVKNAVAELKEQGADFIIFLSHLGYEADLTNAKELIGLVDVVVGGHSHTVLQTPVMESGMLIVQAGSHGKFVGELKLEVNFENGKHQIEAYDGKLVEIHSDSEADLDMEAIVEKGREETDEFLSEVLFESSEPLSHRDVVQLMAESVRSFWEAEVGIMYGGAAVEGLGTGEITKGDVLTVCKSMHSPVLMELTGDQIAGLVADSLKEEITSKLVYGNGFRPHGISIGSLAFSGLEWTFRDGVISDIRINGETLRNEQVYTVGSGSPMLYEEVCGYSSVKGNRLLKVENILMVKDVFMRYLTGQGDRFLVPSMN</sequence>
<dbReference type="SUPFAM" id="SSF56300">
    <property type="entry name" value="Metallo-dependent phosphatases"/>
    <property type="match status" value="1"/>
</dbReference>
<dbReference type="Gene3D" id="3.90.780.10">
    <property type="entry name" value="5'-Nucleotidase, C-terminal domain"/>
    <property type="match status" value="1"/>
</dbReference>
<evidence type="ECO:0000259" key="3">
    <source>
        <dbReference type="Pfam" id="PF00149"/>
    </source>
</evidence>
<dbReference type="OrthoDB" id="9801679at2"/>
<accession>A0A370G0K9</accession>
<protein>
    <submittedName>
        <fullName evidence="5">2',3'-cyclic-nucleotide 2'-phosphodiesterase (5'-nucleotidase family)</fullName>
    </submittedName>
</protein>
<dbReference type="GO" id="GO:0009166">
    <property type="term" value="P:nucleotide catabolic process"/>
    <property type="evidence" value="ECO:0007669"/>
    <property type="project" value="InterPro"/>
</dbReference>
<keyword evidence="2" id="KW-0547">Nucleotide-binding</keyword>
<dbReference type="InterPro" id="IPR036907">
    <property type="entry name" value="5'-Nucleotdase_C_sf"/>
</dbReference>
<organism evidence="5 6">
    <name type="scientific">Falsibacillus pallidus</name>
    <dbReference type="NCBI Taxonomy" id="493781"/>
    <lineage>
        <taxon>Bacteria</taxon>
        <taxon>Bacillati</taxon>
        <taxon>Bacillota</taxon>
        <taxon>Bacilli</taxon>
        <taxon>Bacillales</taxon>
        <taxon>Bacillaceae</taxon>
        <taxon>Falsibacillus</taxon>
    </lineage>
</organism>
<keyword evidence="6" id="KW-1185">Reference proteome</keyword>
<reference evidence="5 6" key="1">
    <citation type="submission" date="2018-07" db="EMBL/GenBank/DDBJ databases">
        <title>Genomic Encyclopedia of Type Strains, Phase IV (KMG-IV): sequencing the most valuable type-strain genomes for metagenomic binning, comparative biology and taxonomic classification.</title>
        <authorList>
            <person name="Goeker M."/>
        </authorList>
    </citation>
    <scope>NUCLEOTIDE SEQUENCE [LARGE SCALE GENOMIC DNA]</scope>
    <source>
        <strain evidence="5 6">DSM 25281</strain>
    </source>
</reference>
<dbReference type="Proteomes" id="UP000255326">
    <property type="component" value="Unassembled WGS sequence"/>
</dbReference>
<feature type="domain" description="5'-Nucleotidase C-terminal" evidence="4">
    <location>
        <begin position="298"/>
        <end position="420"/>
    </location>
</feature>
<dbReference type="InterPro" id="IPR008334">
    <property type="entry name" value="5'-Nucleotdase_C"/>
</dbReference>
<dbReference type="InterPro" id="IPR006179">
    <property type="entry name" value="5_nucleotidase/apyrase"/>
</dbReference>
<evidence type="ECO:0000313" key="5">
    <source>
        <dbReference type="EMBL" id="RDI36439.1"/>
    </source>
</evidence>
<name>A0A370G0K9_9BACI</name>
<proteinExistence type="inferred from homology"/>
<dbReference type="AlphaFoldDB" id="A0A370G0K9"/>
<dbReference type="PANTHER" id="PTHR11575:SF24">
    <property type="entry name" value="5'-NUCLEOTIDASE"/>
    <property type="match status" value="1"/>
</dbReference>
<dbReference type="EMBL" id="QQAY01000031">
    <property type="protein sequence ID" value="RDI36439.1"/>
    <property type="molecule type" value="Genomic_DNA"/>
</dbReference>